<evidence type="ECO:0000256" key="1">
    <source>
        <dbReference type="SAM" id="MobiDB-lite"/>
    </source>
</evidence>
<keyword evidence="3" id="KW-1185">Reference proteome</keyword>
<dbReference type="AlphaFoldDB" id="A0A026VUM1"/>
<name>A0A026VUM1_OOCBI</name>
<evidence type="ECO:0000313" key="2">
    <source>
        <dbReference type="EMBL" id="EZA47191.1"/>
    </source>
</evidence>
<sequence>MSDSNSYGVTWLLDYLKGRGLSTAEEKVMHFIHLMESNPSREQDAEDVGEGHFRDASREDKREKEVLQCEKNIDERDNLELERVRNEISLLREYQNMHSVDHEHREGTLATA</sequence>
<accession>A0A026VUM1</accession>
<dbReference type="Proteomes" id="UP000053097">
    <property type="component" value="Unassembled WGS sequence"/>
</dbReference>
<protein>
    <submittedName>
        <fullName evidence="2">Uncharacterized protein</fullName>
    </submittedName>
</protein>
<feature type="region of interest" description="Disordered" evidence="1">
    <location>
        <begin position="37"/>
        <end position="61"/>
    </location>
</feature>
<reference evidence="2 3" key="1">
    <citation type="journal article" date="2014" name="Curr. Biol.">
        <title>The genome of the clonal raider ant Cerapachys biroi.</title>
        <authorList>
            <person name="Oxley P.R."/>
            <person name="Ji L."/>
            <person name="Fetter-Pruneda I."/>
            <person name="McKenzie S.K."/>
            <person name="Li C."/>
            <person name="Hu H."/>
            <person name="Zhang G."/>
            <person name="Kronauer D.J."/>
        </authorList>
    </citation>
    <scope>NUCLEOTIDE SEQUENCE [LARGE SCALE GENOMIC DNA]</scope>
</reference>
<dbReference type="EMBL" id="KK107921">
    <property type="protein sequence ID" value="EZA47191.1"/>
    <property type="molecule type" value="Genomic_DNA"/>
</dbReference>
<dbReference type="OrthoDB" id="340346at2759"/>
<proteinExistence type="predicted"/>
<gene>
    <name evidence="2" type="ORF">X777_16453</name>
</gene>
<evidence type="ECO:0000313" key="3">
    <source>
        <dbReference type="Proteomes" id="UP000053097"/>
    </source>
</evidence>
<organism evidence="2 3">
    <name type="scientific">Ooceraea biroi</name>
    <name type="common">Clonal raider ant</name>
    <name type="synonym">Cerapachys biroi</name>
    <dbReference type="NCBI Taxonomy" id="2015173"/>
    <lineage>
        <taxon>Eukaryota</taxon>
        <taxon>Metazoa</taxon>
        <taxon>Ecdysozoa</taxon>
        <taxon>Arthropoda</taxon>
        <taxon>Hexapoda</taxon>
        <taxon>Insecta</taxon>
        <taxon>Pterygota</taxon>
        <taxon>Neoptera</taxon>
        <taxon>Endopterygota</taxon>
        <taxon>Hymenoptera</taxon>
        <taxon>Apocrita</taxon>
        <taxon>Aculeata</taxon>
        <taxon>Formicoidea</taxon>
        <taxon>Formicidae</taxon>
        <taxon>Dorylinae</taxon>
        <taxon>Ooceraea</taxon>
    </lineage>
</organism>
<feature type="compositionally biased region" description="Basic and acidic residues" evidence="1">
    <location>
        <begin position="39"/>
        <end position="61"/>
    </location>
</feature>